<feature type="transmembrane region" description="Helical" evidence="1">
    <location>
        <begin position="146"/>
        <end position="167"/>
    </location>
</feature>
<dbReference type="Proteomes" id="UP000241209">
    <property type="component" value="Unassembled WGS sequence"/>
</dbReference>
<dbReference type="RefSeq" id="WP_107557345.1">
    <property type="nucleotide sequence ID" value="NZ_CANQVP010000041.1"/>
</dbReference>
<dbReference type="Pfam" id="PF16882">
    <property type="entry name" value="DUF5079"/>
    <property type="match status" value="1"/>
</dbReference>
<keyword evidence="1" id="KW-1133">Transmembrane helix</keyword>
<evidence type="ECO:0000313" key="3">
    <source>
        <dbReference type="Proteomes" id="UP000241209"/>
    </source>
</evidence>
<name>A0A2T4PQP5_9STAP</name>
<keyword evidence="1" id="KW-0812">Transmembrane</keyword>
<comment type="caution">
    <text evidence="2">The sequence shown here is derived from an EMBL/GenBank/DDBJ whole genome shotgun (WGS) entry which is preliminary data.</text>
</comment>
<accession>A0A2T4PQP5</accession>
<feature type="transmembrane region" description="Helical" evidence="1">
    <location>
        <begin position="44"/>
        <end position="62"/>
    </location>
</feature>
<keyword evidence="1" id="KW-0472">Membrane</keyword>
<feature type="transmembrane region" description="Helical" evidence="1">
    <location>
        <begin position="12"/>
        <end position="32"/>
    </location>
</feature>
<sequence>MLIEHIRRVKRAYITPASIIVNLLISIFYIVPYFNISSKSPLPLYLKIFFGVWIACVILSLVQEKNVAKVKKSRLTVIRYLIVDILGAYIMPLSVSTIYVFGSELMGFEAFDIWLTLVLCIFLSWLGMHMFLCSEFKIGVMFKSNLFKLIGIILIIGSLVYTFYLGLKVPLFDVESNKYIWLSMITIGTSHLFMFSPYVNFGLYLTLIEDEADEADEEGEK</sequence>
<dbReference type="AlphaFoldDB" id="A0A2T4PQP5"/>
<feature type="transmembrane region" description="Helical" evidence="1">
    <location>
        <begin position="82"/>
        <end position="101"/>
    </location>
</feature>
<proteinExistence type="predicted"/>
<dbReference type="InterPro" id="IPR031690">
    <property type="entry name" value="DUF5079"/>
</dbReference>
<gene>
    <name evidence="2" type="ORF">BU072_12290</name>
</gene>
<organism evidence="2 3">
    <name type="scientific">Mammaliicoccus vitulinus</name>
    <dbReference type="NCBI Taxonomy" id="71237"/>
    <lineage>
        <taxon>Bacteria</taxon>
        <taxon>Bacillati</taxon>
        <taxon>Bacillota</taxon>
        <taxon>Bacilli</taxon>
        <taxon>Bacillales</taxon>
        <taxon>Staphylococcaceae</taxon>
        <taxon>Mammaliicoccus</taxon>
    </lineage>
</organism>
<protein>
    <submittedName>
        <fullName evidence="2">Uncharacterized protein</fullName>
    </submittedName>
</protein>
<evidence type="ECO:0000313" key="2">
    <source>
        <dbReference type="EMBL" id="PTI28148.1"/>
    </source>
</evidence>
<dbReference type="EMBL" id="PZFK01000034">
    <property type="protein sequence ID" value="PTI28148.1"/>
    <property type="molecule type" value="Genomic_DNA"/>
</dbReference>
<feature type="transmembrane region" description="Helical" evidence="1">
    <location>
        <begin position="179"/>
        <end position="199"/>
    </location>
</feature>
<evidence type="ECO:0000256" key="1">
    <source>
        <dbReference type="SAM" id="Phobius"/>
    </source>
</evidence>
<reference evidence="2 3" key="1">
    <citation type="journal article" date="2016" name="Front. Microbiol.">
        <title>Comprehensive Phylogenetic Analysis of Bovine Non-aureus Staphylococci Species Based on Whole-Genome Sequencing.</title>
        <authorList>
            <person name="Naushad S."/>
            <person name="Barkema H.W."/>
            <person name="Luby C."/>
            <person name="Condas L.A."/>
            <person name="Nobrega D.B."/>
            <person name="Carson D.A."/>
            <person name="De Buck J."/>
        </authorList>
    </citation>
    <scope>NUCLEOTIDE SEQUENCE [LARGE SCALE GENOMIC DNA]</scope>
    <source>
        <strain evidence="2 3">SNUC 2204</strain>
    </source>
</reference>
<feature type="transmembrane region" description="Helical" evidence="1">
    <location>
        <begin position="113"/>
        <end position="134"/>
    </location>
</feature>